<dbReference type="InterPro" id="IPR027961">
    <property type="entry name" value="DUF4442"/>
</dbReference>
<keyword evidence="2" id="KW-1185">Reference proteome</keyword>
<sequence>MVVSERMLKWAMRFYPPLLFQRIWVVNIDKGFTGVQVKIKRSFLNKNYNSSIFGGTIFSAADPFYPVLFHQLLSKKGYKLKVWSKSSSIHYLKPGLSDLYFKINLSDDDIANAEAVLNTGGKYMAHHPIDIYNKDGEICVSVMNEIYLRNLNFTDVSL</sequence>
<proteinExistence type="predicted"/>
<protein>
    <submittedName>
        <fullName evidence="1">DUF4442 domain-containing protein</fullName>
    </submittedName>
</protein>
<evidence type="ECO:0000313" key="1">
    <source>
        <dbReference type="EMBL" id="WPU91290.1"/>
    </source>
</evidence>
<dbReference type="Proteomes" id="UP001324380">
    <property type="component" value="Chromosome"/>
</dbReference>
<dbReference type="Gene3D" id="3.10.129.10">
    <property type="entry name" value="Hotdog Thioesterase"/>
    <property type="match status" value="1"/>
</dbReference>
<name>A0ABZ0TDK8_9SPHI</name>
<dbReference type="InterPro" id="IPR029069">
    <property type="entry name" value="HotDog_dom_sf"/>
</dbReference>
<dbReference type="Pfam" id="PF14539">
    <property type="entry name" value="DUF4442"/>
    <property type="match status" value="1"/>
</dbReference>
<reference evidence="1 2" key="1">
    <citation type="submission" date="2023-11" db="EMBL/GenBank/DDBJ databases">
        <title>Analysis of the Genomes of Mucilaginibacter gossypii cycad 4 and M. sabulilitoris SNA2: microbes with the potential for plant growth promotion.</title>
        <authorList>
            <person name="Hirsch A.M."/>
            <person name="Humm E."/>
            <person name="Rubbi M."/>
            <person name="Del Vecchio G."/>
            <person name="Ha S.M."/>
            <person name="Pellegrini M."/>
            <person name="Gunsalus R.P."/>
        </authorList>
    </citation>
    <scope>NUCLEOTIDE SEQUENCE [LARGE SCALE GENOMIC DNA]</scope>
    <source>
        <strain evidence="1 2">SNA2</strain>
    </source>
</reference>
<accession>A0ABZ0TDK8</accession>
<organism evidence="1 2">
    <name type="scientific">Mucilaginibacter sabulilitoris</name>
    <dbReference type="NCBI Taxonomy" id="1173583"/>
    <lineage>
        <taxon>Bacteria</taxon>
        <taxon>Pseudomonadati</taxon>
        <taxon>Bacteroidota</taxon>
        <taxon>Sphingobacteriia</taxon>
        <taxon>Sphingobacteriales</taxon>
        <taxon>Sphingobacteriaceae</taxon>
        <taxon>Mucilaginibacter</taxon>
    </lineage>
</organism>
<evidence type="ECO:0000313" key="2">
    <source>
        <dbReference type="Proteomes" id="UP001324380"/>
    </source>
</evidence>
<gene>
    <name evidence="1" type="ORF">SNE25_18395</name>
</gene>
<dbReference type="SUPFAM" id="SSF54637">
    <property type="entry name" value="Thioesterase/thiol ester dehydrase-isomerase"/>
    <property type="match status" value="1"/>
</dbReference>
<dbReference type="EMBL" id="CP139558">
    <property type="protein sequence ID" value="WPU91290.1"/>
    <property type="molecule type" value="Genomic_DNA"/>
</dbReference>